<dbReference type="SMART" id="SM00612">
    <property type="entry name" value="Kelch"/>
    <property type="match status" value="5"/>
</dbReference>
<dbReference type="AlphaFoldDB" id="A0A7D9DZ25"/>
<dbReference type="Proteomes" id="UP001152795">
    <property type="component" value="Unassembled WGS sequence"/>
</dbReference>
<keyword evidence="1" id="KW-0880">Kelch repeat</keyword>
<evidence type="ECO:0000313" key="5">
    <source>
        <dbReference type="EMBL" id="CAB3996080.1"/>
    </source>
</evidence>
<dbReference type="InterPro" id="IPR011043">
    <property type="entry name" value="Gal_Oxase/kelch_b-propeller"/>
</dbReference>
<dbReference type="Gene3D" id="3.30.40.10">
    <property type="entry name" value="Zinc/RING finger domain, C3HC4 (zinc finger)"/>
    <property type="match status" value="2"/>
</dbReference>
<keyword evidence="3" id="KW-0863">Zinc-finger</keyword>
<dbReference type="SUPFAM" id="SSF57850">
    <property type="entry name" value="RING/U-box"/>
    <property type="match status" value="1"/>
</dbReference>
<dbReference type="PANTHER" id="PTHR45632:SF3">
    <property type="entry name" value="KELCH-LIKE PROTEIN 32"/>
    <property type="match status" value="1"/>
</dbReference>
<keyword evidence="2" id="KW-0677">Repeat</keyword>
<keyword evidence="5" id="KW-0436">Ligase</keyword>
<gene>
    <name evidence="5" type="ORF">PACLA_8A027071</name>
</gene>
<accession>A0A7D9DZ25</accession>
<name>A0A7D9DZ25_PARCT</name>
<dbReference type="GO" id="GO:0016874">
    <property type="term" value="F:ligase activity"/>
    <property type="evidence" value="ECO:0007669"/>
    <property type="project" value="UniProtKB-KW"/>
</dbReference>
<evidence type="ECO:0000256" key="1">
    <source>
        <dbReference type="ARBA" id="ARBA00022441"/>
    </source>
</evidence>
<reference evidence="5" key="1">
    <citation type="submission" date="2020-04" db="EMBL/GenBank/DDBJ databases">
        <authorList>
            <person name="Alioto T."/>
            <person name="Alioto T."/>
            <person name="Gomez Garrido J."/>
        </authorList>
    </citation>
    <scope>NUCLEOTIDE SEQUENCE</scope>
    <source>
        <strain evidence="5">A484AB</strain>
    </source>
</reference>
<dbReference type="EMBL" id="CACRXK020002792">
    <property type="protein sequence ID" value="CAB3996080.1"/>
    <property type="molecule type" value="Genomic_DNA"/>
</dbReference>
<dbReference type="GO" id="GO:0008270">
    <property type="term" value="F:zinc ion binding"/>
    <property type="evidence" value="ECO:0007669"/>
    <property type="project" value="UniProtKB-KW"/>
</dbReference>
<dbReference type="InterPro" id="IPR013083">
    <property type="entry name" value="Znf_RING/FYVE/PHD"/>
</dbReference>
<dbReference type="SUPFAM" id="SSF117281">
    <property type="entry name" value="Kelch motif"/>
    <property type="match status" value="1"/>
</dbReference>
<dbReference type="PROSITE" id="PS50089">
    <property type="entry name" value="ZF_RING_2"/>
    <property type="match status" value="1"/>
</dbReference>
<evidence type="ECO:0000256" key="3">
    <source>
        <dbReference type="ARBA" id="ARBA00022771"/>
    </source>
</evidence>
<dbReference type="SUPFAM" id="SSF49599">
    <property type="entry name" value="TRAF domain-like"/>
    <property type="match status" value="1"/>
</dbReference>
<protein>
    <submittedName>
        <fullName evidence="5">E3 ubiquitin- ligase NRDP1</fullName>
    </submittedName>
</protein>
<proteinExistence type="predicted"/>
<dbReference type="Pfam" id="PF01344">
    <property type="entry name" value="Kelch_1"/>
    <property type="match status" value="2"/>
</dbReference>
<dbReference type="GO" id="GO:0016567">
    <property type="term" value="P:protein ubiquitination"/>
    <property type="evidence" value="ECO:0007669"/>
    <property type="project" value="InterPro"/>
</dbReference>
<organism evidence="5 6">
    <name type="scientific">Paramuricea clavata</name>
    <name type="common">Red gorgonian</name>
    <name type="synonym">Violescent sea-whip</name>
    <dbReference type="NCBI Taxonomy" id="317549"/>
    <lineage>
        <taxon>Eukaryota</taxon>
        <taxon>Metazoa</taxon>
        <taxon>Cnidaria</taxon>
        <taxon>Anthozoa</taxon>
        <taxon>Octocorallia</taxon>
        <taxon>Malacalcyonacea</taxon>
        <taxon>Plexauridae</taxon>
        <taxon>Paramuricea</taxon>
    </lineage>
</organism>
<keyword evidence="4" id="KW-0862">Zinc</keyword>
<evidence type="ECO:0000256" key="2">
    <source>
        <dbReference type="ARBA" id="ARBA00022737"/>
    </source>
</evidence>
<dbReference type="GO" id="GO:0004842">
    <property type="term" value="F:ubiquitin-protein transferase activity"/>
    <property type="evidence" value="ECO:0007669"/>
    <property type="project" value="InterPro"/>
</dbReference>
<sequence length="540" mass="61233">MARRRSFGGYEEDRFENEVDSTLLCPICSNVLKDPVQCPNEHYCCRSCIVKHLHENSETCPTCQHHLTQETLSKPPRLLTNMLQNLKIRCDHAKRGCQELMKLEFLDRHVKSCGYSPTRCTNSGCSQIINQHEKERHENELCRFRLIVCDDCKQQVSWNSSHVHPCFMRKEMDKLARKRENDTREIKDEVKQVKLTQEEFIQNLMDHVARQNDVIDDLCHRMNHMKAEIEWNAKEASERCDLFTGRQKIFVCGGNDRKTNFNSVESYSWPANSWTVEPAMKTKRAGPSAFVHERQIYVSGGWTGSEKTDTIESLNVDEENLEWIQSPLKMPSKCNGHKMVSHENSVILTGGRDGDNVLDGIYEIKLNPPYTSKLLTQMLEPRCNHGCQIIDNQVVVAGGKSSKNLNDAKNTVYAYDLNNNECKTLPPLPSPITDMASVSYKGNVILIGGVNEKGQTLNSVVMYDVKTGKIKMLPCLSHKRAGSAAVITGNVIIVIGGYNHETETRLSSVECLDLSSNVWKELSPMTTKRGYTTAVIKPFS</sequence>
<evidence type="ECO:0000313" key="6">
    <source>
        <dbReference type="Proteomes" id="UP001152795"/>
    </source>
</evidence>
<evidence type="ECO:0000256" key="4">
    <source>
        <dbReference type="ARBA" id="ARBA00022833"/>
    </source>
</evidence>
<dbReference type="Pfam" id="PF04564">
    <property type="entry name" value="U-box"/>
    <property type="match status" value="1"/>
</dbReference>
<dbReference type="SUPFAM" id="SSF50965">
    <property type="entry name" value="Galactose oxidase, central domain"/>
    <property type="match status" value="1"/>
</dbReference>
<dbReference type="Gene3D" id="2.120.10.80">
    <property type="entry name" value="Kelch-type beta propeller"/>
    <property type="match status" value="2"/>
</dbReference>
<dbReference type="PANTHER" id="PTHR45632">
    <property type="entry name" value="LD33804P"/>
    <property type="match status" value="1"/>
</dbReference>
<dbReference type="InterPro" id="IPR006652">
    <property type="entry name" value="Kelch_1"/>
</dbReference>
<dbReference type="InterPro" id="IPR001841">
    <property type="entry name" value="Znf_RING"/>
</dbReference>
<dbReference type="InterPro" id="IPR003613">
    <property type="entry name" value="Ubox_domain"/>
</dbReference>
<keyword evidence="3" id="KW-0479">Metal-binding</keyword>
<dbReference type="InterPro" id="IPR015915">
    <property type="entry name" value="Kelch-typ_b-propeller"/>
</dbReference>
<dbReference type="OrthoDB" id="45365at2759"/>
<dbReference type="Pfam" id="PF24681">
    <property type="entry name" value="Kelch_KLHDC2_KLHL20_DRC7"/>
    <property type="match status" value="1"/>
</dbReference>
<comment type="caution">
    <text evidence="5">The sequence shown here is derived from an EMBL/GenBank/DDBJ whole genome shotgun (WGS) entry which is preliminary data.</text>
</comment>
<keyword evidence="6" id="KW-1185">Reference proteome</keyword>